<evidence type="ECO:0008006" key="9">
    <source>
        <dbReference type="Google" id="ProtNLM"/>
    </source>
</evidence>
<evidence type="ECO:0000313" key="8">
    <source>
        <dbReference type="Proteomes" id="UP000249557"/>
    </source>
</evidence>
<dbReference type="GO" id="GO:0005886">
    <property type="term" value="C:plasma membrane"/>
    <property type="evidence" value="ECO:0007669"/>
    <property type="project" value="UniProtKB-SubCell"/>
</dbReference>
<evidence type="ECO:0000256" key="5">
    <source>
        <dbReference type="ARBA" id="ARBA00023136"/>
    </source>
</evidence>
<name>A0A2W4ZVP4_9BACT</name>
<accession>A0A2W4ZVP4</accession>
<reference evidence="7 8" key="1">
    <citation type="submission" date="2017-08" db="EMBL/GenBank/DDBJ databases">
        <title>Infants hospitalized years apart are colonized by the same room-sourced microbial strains.</title>
        <authorList>
            <person name="Brooks B."/>
            <person name="Olm M.R."/>
            <person name="Firek B.A."/>
            <person name="Baker R."/>
            <person name="Thomas B.C."/>
            <person name="Morowitz M.J."/>
            <person name="Banfield J.F."/>
        </authorList>
    </citation>
    <scope>NUCLEOTIDE SEQUENCE [LARGE SCALE GENOMIC DNA]</scope>
    <source>
        <strain evidence="7">S2_018_000_R2_104</strain>
    </source>
</reference>
<dbReference type="InterPro" id="IPR017039">
    <property type="entry name" value="Virul_fac_BrkB"/>
</dbReference>
<feature type="transmembrane region" description="Helical" evidence="6">
    <location>
        <begin position="137"/>
        <end position="170"/>
    </location>
</feature>
<evidence type="ECO:0000313" key="7">
    <source>
        <dbReference type="EMBL" id="PZO86443.1"/>
    </source>
</evidence>
<evidence type="ECO:0000256" key="3">
    <source>
        <dbReference type="ARBA" id="ARBA00022692"/>
    </source>
</evidence>
<protein>
    <recommendedName>
        <fullName evidence="9">YihY/virulence factor BrkB family protein</fullName>
    </recommendedName>
</protein>
<dbReference type="Proteomes" id="UP000249557">
    <property type="component" value="Unassembled WGS sequence"/>
</dbReference>
<keyword evidence="5 6" id="KW-0472">Membrane</keyword>
<dbReference type="NCBIfam" id="TIGR00765">
    <property type="entry name" value="yihY_not_rbn"/>
    <property type="match status" value="1"/>
</dbReference>
<organism evidence="7 8">
    <name type="scientific">Micavibrio aeruginosavorus</name>
    <dbReference type="NCBI Taxonomy" id="349221"/>
    <lineage>
        <taxon>Bacteria</taxon>
        <taxon>Pseudomonadati</taxon>
        <taxon>Bdellovibrionota</taxon>
        <taxon>Bdellovibrionia</taxon>
        <taxon>Bdellovibrionales</taxon>
        <taxon>Pseudobdellovibrionaceae</taxon>
        <taxon>Micavibrio</taxon>
    </lineage>
</organism>
<gene>
    <name evidence="7" type="ORF">DI626_06605</name>
</gene>
<keyword evidence="3 6" id="KW-0812">Transmembrane</keyword>
<feature type="transmembrane region" description="Helical" evidence="6">
    <location>
        <begin position="248"/>
        <end position="270"/>
    </location>
</feature>
<dbReference type="PANTHER" id="PTHR30213:SF0">
    <property type="entry name" value="UPF0761 MEMBRANE PROTEIN YIHY"/>
    <property type="match status" value="1"/>
</dbReference>
<proteinExistence type="predicted"/>
<evidence type="ECO:0000256" key="1">
    <source>
        <dbReference type="ARBA" id="ARBA00004651"/>
    </source>
</evidence>
<evidence type="ECO:0000256" key="6">
    <source>
        <dbReference type="SAM" id="Phobius"/>
    </source>
</evidence>
<evidence type="ECO:0000256" key="2">
    <source>
        <dbReference type="ARBA" id="ARBA00022475"/>
    </source>
</evidence>
<keyword evidence="4 6" id="KW-1133">Transmembrane helix</keyword>
<evidence type="ECO:0000256" key="4">
    <source>
        <dbReference type="ARBA" id="ARBA00022989"/>
    </source>
</evidence>
<feature type="transmembrane region" description="Helical" evidence="6">
    <location>
        <begin position="214"/>
        <end position="236"/>
    </location>
</feature>
<dbReference type="EMBL" id="QFNK01000119">
    <property type="protein sequence ID" value="PZO86443.1"/>
    <property type="molecule type" value="Genomic_DNA"/>
</dbReference>
<dbReference type="AlphaFoldDB" id="A0A2W4ZVP4"/>
<sequence>MELLDKMMGKPAVRYGLRFYENIENDNIGLLAAGVAFYFFLAAFPAIGALISLYGLFSDPAFITNQFQNLDNFLPPESLKILADQALSISSTSGTALGLGVIVGLLLTIYSTTKGVKALMTGLNVAYNEKEKRNFVVLNYTSFILTFVMLVYMIFALTMIAIMPAVFSFLHIPQSVSTTLLAARWPLLTVCAIIGLQIVYYYAPSHTTPRWRWFSWGALIAALFWLGASSLFSLFVSNFGNYNETYGSLGAVAVLLLWFWLSALTILIGAEVNASLVTYRREKISLAEASGESS</sequence>
<feature type="transmembrane region" description="Helical" evidence="6">
    <location>
        <begin position="28"/>
        <end position="57"/>
    </location>
</feature>
<dbReference type="Pfam" id="PF03631">
    <property type="entry name" value="Virul_fac_BrkB"/>
    <property type="match status" value="1"/>
</dbReference>
<dbReference type="PANTHER" id="PTHR30213">
    <property type="entry name" value="INNER MEMBRANE PROTEIN YHJD"/>
    <property type="match status" value="1"/>
</dbReference>
<comment type="caution">
    <text evidence="7">The sequence shown here is derived from an EMBL/GenBank/DDBJ whole genome shotgun (WGS) entry which is preliminary data.</text>
</comment>
<keyword evidence="2" id="KW-1003">Cell membrane</keyword>
<comment type="subcellular location">
    <subcellularLocation>
        <location evidence="1">Cell membrane</location>
        <topology evidence="1">Multi-pass membrane protein</topology>
    </subcellularLocation>
</comment>
<feature type="transmembrane region" description="Helical" evidence="6">
    <location>
        <begin position="182"/>
        <end position="202"/>
    </location>
</feature>
<dbReference type="PIRSF" id="PIRSF035875">
    <property type="entry name" value="RNase_BN"/>
    <property type="match status" value="1"/>
</dbReference>
<feature type="transmembrane region" description="Helical" evidence="6">
    <location>
        <begin position="86"/>
        <end position="110"/>
    </location>
</feature>